<dbReference type="InterPro" id="IPR000608">
    <property type="entry name" value="UBC"/>
</dbReference>
<dbReference type="SUPFAM" id="SSF54495">
    <property type="entry name" value="UBC-like"/>
    <property type="match status" value="1"/>
</dbReference>
<feature type="active site" description="Glycyl thioester intermediate" evidence="6">
    <location>
        <position position="86"/>
    </location>
</feature>
<dbReference type="FunFam" id="3.10.110.10:FF:000060">
    <property type="entry name" value="Ubiquitin conjugating enzyme (UbcB)"/>
    <property type="match status" value="1"/>
</dbReference>
<dbReference type="PROSITE" id="PS50127">
    <property type="entry name" value="UBC_2"/>
    <property type="match status" value="1"/>
</dbReference>
<dbReference type="Pfam" id="PF00179">
    <property type="entry name" value="UQ_con"/>
    <property type="match status" value="1"/>
</dbReference>
<dbReference type="EMBL" id="KZ819329">
    <property type="protein sequence ID" value="PWN20071.1"/>
    <property type="molecule type" value="Genomic_DNA"/>
</dbReference>
<dbReference type="PROSITE" id="PS00183">
    <property type="entry name" value="UBC_1"/>
    <property type="match status" value="1"/>
</dbReference>
<dbReference type="CDD" id="cd23815">
    <property type="entry name" value="UBCc_SpUBC14-like"/>
    <property type="match status" value="1"/>
</dbReference>
<keyword evidence="4 7" id="KW-0833">Ubl conjugation pathway</keyword>
<keyword evidence="5 7" id="KW-0067">ATP-binding</keyword>
<protein>
    <recommendedName>
        <fullName evidence="1">E2 ubiquitin-conjugating enzyme</fullName>
        <ecNumber evidence="1">2.3.2.23</ecNumber>
    </recommendedName>
</protein>
<dbReference type="OrthoDB" id="9978460at2759"/>
<dbReference type="Proteomes" id="UP000245942">
    <property type="component" value="Unassembled WGS sequence"/>
</dbReference>
<evidence type="ECO:0000256" key="6">
    <source>
        <dbReference type="PROSITE-ProRule" id="PRU10133"/>
    </source>
</evidence>
<dbReference type="EC" id="2.3.2.23" evidence="1"/>
<sequence>MASSKRISKELAELTKEPLDGITVAADDSNIYQWTAIVEGPSDSPYKGGHFKLAVDFPVEYPFKGPKVKFLTKIYHPNIDADGNLCLGILKSEAWKPSTKAATVLQSIRQLLEEPNPDDALVASIAEKYKTDRAGYNKAAADYTKQHAKKA</sequence>
<dbReference type="InterPro" id="IPR050113">
    <property type="entry name" value="Ub_conjugating_enzyme"/>
</dbReference>
<evidence type="ECO:0000256" key="5">
    <source>
        <dbReference type="ARBA" id="ARBA00022840"/>
    </source>
</evidence>
<dbReference type="InterPro" id="IPR016135">
    <property type="entry name" value="UBQ-conjugating_enzyme/RWD"/>
</dbReference>
<evidence type="ECO:0000256" key="2">
    <source>
        <dbReference type="ARBA" id="ARBA00022679"/>
    </source>
</evidence>
<dbReference type="RefSeq" id="XP_025347231.1">
    <property type="nucleotide sequence ID" value="XM_025493585.1"/>
</dbReference>
<gene>
    <name evidence="9" type="ORF">BCV69DRAFT_287773</name>
</gene>
<feature type="domain" description="UBC core" evidence="8">
    <location>
        <begin position="2"/>
        <end position="149"/>
    </location>
</feature>
<evidence type="ECO:0000256" key="7">
    <source>
        <dbReference type="RuleBase" id="RU362109"/>
    </source>
</evidence>
<name>A0A316U6I2_9BASI</name>
<proteinExistence type="inferred from homology"/>
<dbReference type="SMART" id="SM00212">
    <property type="entry name" value="UBCc"/>
    <property type="match status" value="1"/>
</dbReference>
<evidence type="ECO:0000256" key="1">
    <source>
        <dbReference type="ARBA" id="ARBA00012486"/>
    </source>
</evidence>
<dbReference type="PANTHER" id="PTHR24067">
    <property type="entry name" value="UBIQUITIN-CONJUGATING ENZYME E2"/>
    <property type="match status" value="1"/>
</dbReference>
<comment type="similarity">
    <text evidence="7">Belongs to the ubiquitin-conjugating enzyme family.</text>
</comment>
<keyword evidence="3 7" id="KW-0547">Nucleotide-binding</keyword>
<dbReference type="STRING" id="1684307.A0A316U6I2"/>
<accession>A0A316U6I2</accession>
<keyword evidence="2" id="KW-0808">Transferase</keyword>
<evidence type="ECO:0000256" key="3">
    <source>
        <dbReference type="ARBA" id="ARBA00022741"/>
    </source>
</evidence>
<evidence type="ECO:0000259" key="8">
    <source>
        <dbReference type="PROSITE" id="PS50127"/>
    </source>
</evidence>
<dbReference type="GO" id="GO:0061631">
    <property type="term" value="F:ubiquitin conjugating enzyme activity"/>
    <property type="evidence" value="ECO:0007669"/>
    <property type="project" value="UniProtKB-EC"/>
</dbReference>
<dbReference type="Gene3D" id="3.10.110.10">
    <property type="entry name" value="Ubiquitin Conjugating Enzyme"/>
    <property type="match status" value="1"/>
</dbReference>
<evidence type="ECO:0000313" key="9">
    <source>
        <dbReference type="EMBL" id="PWN20071.1"/>
    </source>
</evidence>
<dbReference type="AlphaFoldDB" id="A0A316U6I2"/>
<evidence type="ECO:0000256" key="4">
    <source>
        <dbReference type="ARBA" id="ARBA00022786"/>
    </source>
</evidence>
<dbReference type="GeneID" id="37015319"/>
<keyword evidence="10" id="KW-1185">Reference proteome</keyword>
<dbReference type="InterPro" id="IPR023313">
    <property type="entry name" value="UBQ-conjugating_AS"/>
</dbReference>
<evidence type="ECO:0000313" key="10">
    <source>
        <dbReference type="Proteomes" id="UP000245942"/>
    </source>
</evidence>
<organism evidence="9 10">
    <name type="scientific">Pseudomicrostroma glucosiphilum</name>
    <dbReference type="NCBI Taxonomy" id="1684307"/>
    <lineage>
        <taxon>Eukaryota</taxon>
        <taxon>Fungi</taxon>
        <taxon>Dikarya</taxon>
        <taxon>Basidiomycota</taxon>
        <taxon>Ustilaginomycotina</taxon>
        <taxon>Exobasidiomycetes</taxon>
        <taxon>Microstromatales</taxon>
        <taxon>Microstromatales incertae sedis</taxon>
        <taxon>Pseudomicrostroma</taxon>
    </lineage>
</organism>
<dbReference type="GO" id="GO:0005524">
    <property type="term" value="F:ATP binding"/>
    <property type="evidence" value="ECO:0007669"/>
    <property type="project" value="UniProtKB-UniRule"/>
</dbReference>
<reference evidence="9 10" key="1">
    <citation type="journal article" date="2018" name="Mol. Biol. Evol.">
        <title>Broad Genomic Sampling Reveals a Smut Pathogenic Ancestry of the Fungal Clade Ustilaginomycotina.</title>
        <authorList>
            <person name="Kijpornyongpan T."/>
            <person name="Mondo S.J."/>
            <person name="Barry K."/>
            <person name="Sandor L."/>
            <person name="Lee J."/>
            <person name="Lipzen A."/>
            <person name="Pangilinan J."/>
            <person name="LaButti K."/>
            <person name="Hainaut M."/>
            <person name="Henrissat B."/>
            <person name="Grigoriev I.V."/>
            <person name="Spatafora J.W."/>
            <person name="Aime M.C."/>
        </authorList>
    </citation>
    <scope>NUCLEOTIDE SEQUENCE [LARGE SCALE GENOMIC DNA]</scope>
    <source>
        <strain evidence="9 10">MCA 4718</strain>
    </source>
</reference>